<name>A0A844XT91_9SPHN</name>
<feature type="transmembrane region" description="Helical" evidence="1">
    <location>
        <begin position="45"/>
        <end position="65"/>
    </location>
</feature>
<dbReference type="AlphaFoldDB" id="A0A844XT91"/>
<organism evidence="2 3">
    <name type="scientific">Qipengyuania vulgaris</name>
    <dbReference type="NCBI Taxonomy" id="291985"/>
    <lineage>
        <taxon>Bacteria</taxon>
        <taxon>Pseudomonadati</taxon>
        <taxon>Pseudomonadota</taxon>
        <taxon>Alphaproteobacteria</taxon>
        <taxon>Sphingomonadales</taxon>
        <taxon>Erythrobacteraceae</taxon>
        <taxon>Qipengyuania</taxon>
    </lineage>
</organism>
<dbReference type="Proteomes" id="UP000448199">
    <property type="component" value="Unassembled WGS sequence"/>
</dbReference>
<comment type="caution">
    <text evidence="2">The sequence shown here is derived from an EMBL/GenBank/DDBJ whole genome shotgun (WGS) entry which is preliminary data.</text>
</comment>
<keyword evidence="1" id="KW-1133">Transmembrane helix</keyword>
<dbReference type="RefSeq" id="WP_160728845.1">
    <property type="nucleotide sequence ID" value="NZ_WTYC01000009.1"/>
</dbReference>
<evidence type="ECO:0008006" key="4">
    <source>
        <dbReference type="Google" id="ProtNLM"/>
    </source>
</evidence>
<dbReference type="EMBL" id="WTYC01000009">
    <property type="protein sequence ID" value="MXO49315.1"/>
    <property type="molecule type" value="Genomic_DNA"/>
</dbReference>
<feature type="transmembrane region" description="Helical" evidence="1">
    <location>
        <begin position="7"/>
        <end position="25"/>
    </location>
</feature>
<protein>
    <recommendedName>
        <fullName evidence="4">DUF2065 family protein</fullName>
    </recommendedName>
</protein>
<accession>A0A844XT91</accession>
<gene>
    <name evidence="2" type="ORF">GRI69_13735</name>
</gene>
<reference evidence="2 3" key="1">
    <citation type="submission" date="2019-12" db="EMBL/GenBank/DDBJ databases">
        <title>Genomic-based taxomic classification of the family Erythrobacteraceae.</title>
        <authorList>
            <person name="Xu L."/>
        </authorList>
    </citation>
    <scope>NUCLEOTIDE SEQUENCE [LARGE SCALE GENOMIC DNA]</scope>
    <source>
        <strain evidence="2 3">DSM 17792</strain>
    </source>
</reference>
<proteinExistence type="predicted"/>
<keyword evidence="3" id="KW-1185">Reference proteome</keyword>
<evidence type="ECO:0000313" key="2">
    <source>
        <dbReference type="EMBL" id="MXO49315.1"/>
    </source>
</evidence>
<keyword evidence="1" id="KW-0472">Membrane</keyword>
<evidence type="ECO:0000313" key="3">
    <source>
        <dbReference type="Proteomes" id="UP000448199"/>
    </source>
</evidence>
<dbReference type="OrthoDB" id="7410390at2"/>
<sequence length="132" mass="14456">MAEGIDIPAWIALFMGLYALAAGIGELRHPGGWTAMLEDYERNTALRFLTGIVCIGLGGAIYLVSPWQPDDWLAILITILGGWMAIEGALILAFGDGIMRFARRLMGKANQLWAWFSLILGAFLIATALFRL</sequence>
<evidence type="ECO:0000256" key="1">
    <source>
        <dbReference type="SAM" id="Phobius"/>
    </source>
</evidence>
<keyword evidence="1" id="KW-0812">Transmembrane</keyword>
<feature type="transmembrane region" description="Helical" evidence="1">
    <location>
        <begin position="112"/>
        <end position="130"/>
    </location>
</feature>
<feature type="transmembrane region" description="Helical" evidence="1">
    <location>
        <begin position="72"/>
        <end position="92"/>
    </location>
</feature>